<dbReference type="EMBL" id="JAOPJF010000046">
    <property type="protein sequence ID" value="KAK1142807.1"/>
    <property type="molecule type" value="Genomic_DNA"/>
</dbReference>
<evidence type="ECO:0000313" key="1">
    <source>
        <dbReference type="EMBL" id="KAK1142807.1"/>
    </source>
</evidence>
<reference evidence="1 2" key="1">
    <citation type="journal article" date="2023" name="ACS Omega">
        <title>Identification of the Neoaspergillic Acid Biosynthesis Gene Cluster by Establishing an In Vitro CRISPR-Ribonucleoprotein Genetic System in Aspergillus melleus.</title>
        <authorList>
            <person name="Yuan B."/>
            <person name="Grau M.F."/>
            <person name="Murata R.M."/>
            <person name="Torok T."/>
            <person name="Venkateswaran K."/>
            <person name="Stajich J.E."/>
            <person name="Wang C.C.C."/>
        </authorList>
    </citation>
    <scope>NUCLEOTIDE SEQUENCE [LARGE SCALE GENOMIC DNA]</scope>
    <source>
        <strain evidence="1 2">IMV 1140</strain>
    </source>
</reference>
<evidence type="ECO:0000313" key="2">
    <source>
        <dbReference type="Proteomes" id="UP001177260"/>
    </source>
</evidence>
<keyword evidence="2" id="KW-1185">Reference proteome</keyword>
<protein>
    <submittedName>
        <fullName evidence="1">Uncharacterized protein</fullName>
    </submittedName>
</protein>
<comment type="caution">
    <text evidence="1">The sequence shown here is derived from an EMBL/GenBank/DDBJ whole genome shotgun (WGS) entry which is preliminary data.</text>
</comment>
<name>A0ACC3AYI5_9EURO</name>
<proteinExistence type="predicted"/>
<sequence>MLHKRQARSQSLDTPDDSLPSPAIDEEVYEDPDTITTSPFSFSPSDSPTDYEFDEHSEESLAECMCPPGRMNWDAVVNLPLYLQVWAAKGLTACEIGQSLHRYMYGQDATLSSLVTTMVDAGKPYFEIGNAVLRNLDLRTDDDLPLWLEIADEDRSLTAMPELWRLPPDQLAVFADSIAGFSVENTASDSSGPRLLMCPQPKRVQIAEPAVLIQSGRASTCEASGSKGEV</sequence>
<organism evidence="1 2">
    <name type="scientific">Aspergillus melleus</name>
    <dbReference type="NCBI Taxonomy" id="138277"/>
    <lineage>
        <taxon>Eukaryota</taxon>
        <taxon>Fungi</taxon>
        <taxon>Dikarya</taxon>
        <taxon>Ascomycota</taxon>
        <taxon>Pezizomycotina</taxon>
        <taxon>Eurotiomycetes</taxon>
        <taxon>Eurotiomycetidae</taxon>
        <taxon>Eurotiales</taxon>
        <taxon>Aspergillaceae</taxon>
        <taxon>Aspergillus</taxon>
        <taxon>Aspergillus subgen. Circumdati</taxon>
    </lineage>
</organism>
<accession>A0ACC3AYI5</accession>
<gene>
    <name evidence="1" type="ORF">N8T08_007241</name>
</gene>
<dbReference type="Proteomes" id="UP001177260">
    <property type="component" value="Unassembled WGS sequence"/>
</dbReference>